<evidence type="ECO:0000313" key="1">
    <source>
        <dbReference type="EMBL" id="ODM22491.1"/>
    </source>
</evidence>
<dbReference type="EMBL" id="JXNT01000001">
    <property type="protein sequence ID" value="ODM22491.1"/>
    <property type="molecule type" value="Genomic_DNA"/>
</dbReference>
<keyword evidence="2" id="KW-1185">Reference proteome</keyword>
<dbReference type="Proteomes" id="UP000094569">
    <property type="component" value="Unassembled WGS sequence"/>
</dbReference>
<organism evidence="1 2">
    <name type="scientific">Aspergillus cristatus</name>
    <name type="common">Chinese Fuzhuan brick tea-fermentation fungus</name>
    <name type="synonym">Eurotium cristatum</name>
    <dbReference type="NCBI Taxonomy" id="573508"/>
    <lineage>
        <taxon>Eukaryota</taxon>
        <taxon>Fungi</taxon>
        <taxon>Dikarya</taxon>
        <taxon>Ascomycota</taxon>
        <taxon>Pezizomycotina</taxon>
        <taxon>Eurotiomycetes</taxon>
        <taxon>Eurotiomycetidae</taxon>
        <taxon>Eurotiales</taxon>
        <taxon>Aspergillaceae</taxon>
        <taxon>Aspergillus</taxon>
        <taxon>Aspergillus subgen. Aspergillus</taxon>
    </lineage>
</organism>
<comment type="caution">
    <text evidence="1">The sequence shown here is derived from an EMBL/GenBank/DDBJ whole genome shotgun (WGS) entry which is preliminary data.</text>
</comment>
<accession>A0A1E3BNX6</accession>
<proteinExistence type="predicted"/>
<protein>
    <submittedName>
        <fullName evidence="1">Uncharacterized protein</fullName>
    </submittedName>
</protein>
<name>A0A1E3BNX6_ASPCR</name>
<dbReference type="AlphaFoldDB" id="A0A1E3BNX6"/>
<reference evidence="1 2" key="1">
    <citation type="journal article" date="2016" name="BMC Genomics">
        <title>Comparative genomic and transcriptomic analyses of the Fuzhuan brick tea-fermentation fungus Aspergillus cristatus.</title>
        <authorList>
            <person name="Ge Y."/>
            <person name="Wang Y."/>
            <person name="Liu Y."/>
            <person name="Tan Y."/>
            <person name="Ren X."/>
            <person name="Zhang X."/>
            <person name="Hyde K.D."/>
            <person name="Liu Y."/>
            <person name="Liu Z."/>
        </authorList>
    </citation>
    <scope>NUCLEOTIDE SEQUENCE [LARGE SCALE GENOMIC DNA]</scope>
    <source>
        <strain evidence="1 2">GZAAS20.1005</strain>
    </source>
</reference>
<gene>
    <name evidence="1" type="ORF">SI65_00079</name>
</gene>
<dbReference type="VEuPathDB" id="FungiDB:SI65_00079"/>
<sequence length="107" mass="11886">MSANNHLYEYTGIYPCPFVGFLKQLGALVRLSPMGNRGVIIDYAAWTQEHTSTHVFTLSDLVDPRSRRRQIGVNECAAVCRKGCWMTLGDYDDAVGEMGLSLEARTA</sequence>
<evidence type="ECO:0000313" key="2">
    <source>
        <dbReference type="Proteomes" id="UP000094569"/>
    </source>
</evidence>